<evidence type="ECO:0000313" key="2">
    <source>
        <dbReference type="Proteomes" id="UP000198869"/>
    </source>
</evidence>
<dbReference type="AlphaFoldDB" id="A0A1G8KEZ1"/>
<gene>
    <name evidence="1" type="ORF">SAMN05421846_107113</name>
</gene>
<accession>A0A1G8KEZ1</accession>
<reference evidence="2" key="1">
    <citation type="submission" date="2016-10" db="EMBL/GenBank/DDBJ databases">
        <authorList>
            <person name="Varghese N."/>
            <person name="Submissions S."/>
        </authorList>
    </citation>
    <scope>NUCLEOTIDE SEQUENCE [LARGE SCALE GENOMIC DNA]</scope>
    <source>
        <strain evidence="2">DSM 17071</strain>
    </source>
</reference>
<protein>
    <recommendedName>
        <fullName evidence="3">DUF5723 domain-containing protein</fullName>
    </recommendedName>
</protein>
<organism evidence="1 2">
    <name type="scientific">Chryseobacterium taeanense</name>
    <dbReference type="NCBI Taxonomy" id="311334"/>
    <lineage>
        <taxon>Bacteria</taxon>
        <taxon>Pseudomonadati</taxon>
        <taxon>Bacteroidota</taxon>
        <taxon>Flavobacteriia</taxon>
        <taxon>Flavobacteriales</taxon>
        <taxon>Weeksellaceae</taxon>
        <taxon>Chryseobacterium group</taxon>
        <taxon>Chryseobacterium</taxon>
    </lineage>
</organism>
<evidence type="ECO:0000313" key="1">
    <source>
        <dbReference type="EMBL" id="SDI41966.1"/>
    </source>
</evidence>
<evidence type="ECO:0008006" key="3">
    <source>
        <dbReference type="Google" id="ProtNLM"/>
    </source>
</evidence>
<dbReference type="EMBL" id="FNDW01000007">
    <property type="protein sequence ID" value="SDI41966.1"/>
    <property type="molecule type" value="Genomic_DNA"/>
</dbReference>
<keyword evidence="2" id="KW-1185">Reference proteome</keyword>
<dbReference type="Proteomes" id="UP000198869">
    <property type="component" value="Unassembled WGS sequence"/>
</dbReference>
<sequence length="195" mass="22171">MFAQKDHLAFFAGAELQPVINGYRPAFQMNGRFYVNDRISLGGLLAYTQQNHSDNFGYLADRTRSYHTTVNIIAQNDLIRKENFSLSAYISTGMYFLNLVNPDEMYTETSYNHIQGVWFVNQYEVPRKLSRDLFYNIQPGLDFSYKVGTITKEKVGIYITSRVGYQFVLGNGDITNGTQLTKPVVSLGVTFNGPK</sequence>
<proteinExistence type="predicted"/>
<name>A0A1G8KEZ1_9FLAO</name>